<accession>B5EWE0</accession>
<geneLocation type="plasmid" evidence="2">
    <name>pSL483</name>
</geneLocation>
<evidence type="ECO:0000313" key="2">
    <source>
        <dbReference type="Proteomes" id="UP000008819"/>
    </source>
</evidence>
<reference evidence="1 2" key="1">
    <citation type="journal article" date="2011" name="J. Bacteriol.">
        <title>Comparative genomics of 28 Salmonella enterica isolates: evidence for CRISPR-mediated adaptive sublineage evolution.</title>
        <authorList>
            <person name="Fricke W.F."/>
            <person name="Mammel M.K."/>
            <person name="McDermott P.F."/>
            <person name="Tartera C."/>
            <person name="White D.G."/>
            <person name="Leclerc J.E."/>
            <person name="Ravel J."/>
            <person name="Cebula T.A."/>
        </authorList>
    </citation>
    <scope>NUCLEOTIDE SEQUENCE [LARGE SCALE GENOMIC DNA]</scope>
    <source>
        <strain evidence="1 2">SL483</strain>
        <plasmid evidence="2">pSL483</plasmid>
    </source>
</reference>
<dbReference type="KEGG" id="sea:SeAg_A0002"/>
<proteinExistence type="predicted"/>
<evidence type="ECO:0000313" key="1">
    <source>
        <dbReference type="EMBL" id="ACH48406.1"/>
    </source>
</evidence>
<gene>
    <name evidence="1" type="ordered locus">SeAg_A0002</name>
</gene>
<dbReference type="Proteomes" id="UP000008819">
    <property type="component" value="Plasmid unnamed"/>
</dbReference>
<keyword evidence="1" id="KW-0614">Plasmid</keyword>
<protein>
    <submittedName>
        <fullName evidence="1">Uncharacterized protein</fullName>
    </submittedName>
</protein>
<dbReference type="EMBL" id="CP001137">
    <property type="protein sequence ID" value="ACH48406.1"/>
    <property type="molecule type" value="Genomic_DNA"/>
</dbReference>
<sequence length="78" mass="9309">MALLQVFLLSFCYRLATQLLPKSYLFAIKWGRGYYCEDSLIFPIIRRRVIQNINWHEREENRIISMSETATLLKLKGQ</sequence>
<dbReference type="HOGENOM" id="CLU_2619908_0_0_6"/>
<dbReference type="AlphaFoldDB" id="B5EWE0"/>
<organism evidence="1 2">
    <name type="scientific">Salmonella agona (strain SL483)</name>
    <dbReference type="NCBI Taxonomy" id="454166"/>
    <lineage>
        <taxon>Bacteria</taxon>
        <taxon>Pseudomonadati</taxon>
        <taxon>Pseudomonadota</taxon>
        <taxon>Gammaproteobacteria</taxon>
        <taxon>Enterobacterales</taxon>
        <taxon>Enterobacteriaceae</taxon>
        <taxon>Salmonella</taxon>
    </lineage>
</organism>
<name>B5EWE0_SALA4</name>